<dbReference type="Proteomes" id="UP001419084">
    <property type="component" value="Unassembled WGS sequence"/>
</dbReference>
<feature type="chain" id="PRO_5038656025" evidence="3">
    <location>
        <begin position="26"/>
        <end position="448"/>
    </location>
</feature>
<dbReference type="OrthoDB" id="41208at2"/>
<organism evidence="5 6">
    <name type="scientific">Lacrimispora amygdalina</name>
    <dbReference type="NCBI Taxonomy" id="253257"/>
    <lineage>
        <taxon>Bacteria</taxon>
        <taxon>Bacillati</taxon>
        <taxon>Bacillota</taxon>
        <taxon>Clostridia</taxon>
        <taxon>Lachnospirales</taxon>
        <taxon>Lachnospiraceae</taxon>
        <taxon>Lacrimispora</taxon>
    </lineage>
</organism>
<dbReference type="InterPro" id="IPR050490">
    <property type="entry name" value="Bact_solute-bd_prot1"/>
</dbReference>
<evidence type="ECO:0000313" key="7">
    <source>
        <dbReference type="Proteomes" id="UP001419084"/>
    </source>
</evidence>
<dbReference type="PROSITE" id="PS51257">
    <property type="entry name" value="PROKAR_LIPOPROTEIN"/>
    <property type="match status" value="1"/>
</dbReference>
<dbReference type="AlphaFoldDB" id="A0A3E2N6U1"/>
<reference evidence="5 6" key="1">
    <citation type="submission" date="2018-07" db="EMBL/GenBank/DDBJ databases">
        <title>New species, Clostridium PI-S10-A1B.</title>
        <authorList>
            <person name="Krishna G."/>
            <person name="Summeta K."/>
            <person name="Shikha S."/>
            <person name="Prabhu P.B."/>
            <person name="Suresh K."/>
        </authorList>
    </citation>
    <scope>NUCLEOTIDE SEQUENCE [LARGE SCALE GENOMIC DNA]</scope>
    <source>
        <strain evidence="5 6">PI-S10-A1B</strain>
    </source>
</reference>
<evidence type="ECO:0000256" key="2">
    <source>
        <dbReference type="ARBA" id="ARBA00022448"/>
    </source>
</evidence>
<dbReference type="PANTHER" id="PTHR43649">
    <property type="entry name" value="ARABINOSE-BINDING PROTEIN-RELATED"/>
    <property type="match status" value="1"/>
</dbReference>
<gene>
    <name evidence="4" type="primary">yurO_2</name>
    <name evidence="5" type="ORF">DS742_22905</name>
    <name evidence="4" type="ORF">LAD12857_46980</name>
</gene>
<keyword evidence="2" id="KW-0813">Transport</keyword>
<evidence type="ECO:0000313" key="4">
    <source>
        <dbReference type="EMBL" id="GLB32775.1"/>
    </source>
</evidence>
<comment type="similarity">
    <text evidence="1">Belongs to the bacterial solute-binding protein 1 family.</text>
</comment>
<dbReference type="Proteomes" id="UP000260680">
    <property type="component" value="Unassembled WGS sequence"/>
</dbReference>
<feature type="signal peptide" evidence="3">
    <location>
        <begin position="1"/>
        <end position="25"/>
    </location>
</feature>
<protein>
    <submittedName>
        <fullName evidence="4">ABC transporter extracellular-binding protein YurO</fullName>
    </submittedName>
    <submittedName>
        <fullName evidence="5">Extracellular solute-binding protein</fullName>
    </submittedName>
</protein>
<dbReference type="SUPFAM" id="SSF53850">
    <property type="entry name" value="Periplasmic binding protein-like II"/>
    <property type="match status" value="1"/>
</dbReference>
<dbReference type="InterPro" id="IPR006059">
    <property type="entry name" value="SBP"/>
</dbReference>
<dbReference type="Gene3D" id="3.40.190.10">
    <property type="entry name" value="Periplasmic binding protein-like II"/>
    <property type="match status" value="2"/>
</dbReference>
<evidence type="ECO:0000256" key="1">
    <source>
        <dbReference type="ARBA" id="ARBA00008520"/>
    </source>
</evidence>
<comment type="caution">
    <text evidence="5">The sequence shown here is derived from an EMBL/GenBank/DDBJ whole genome shotgun (WGS) entry which is preliminary data.</text>
</comment>
<proteinExistence type="inferred from homology"/>
<dbReference type="PANTHER" id="PTHR43649:SF29">
    <property type="entry name" value="OSMOPROTECTIVE COMPOUNDS-BINDING PROTEIN GGTB"/>
    <property type="match status" value="1"/>
</dbReference>
<dbReference type="EMBL" id="BRPJ01000100">
    <property type="protein sequence ID" value="GLB32775.1"/>
    <property type="molecule type" value="Genomic_DNA"/>
</dbReference>
<name>A0A3E2N6U1_9FIRM</name>
<evidence type="ECO:0000313" key="5">
    <source>
        <dbReference type="EMBL" id="RFZ76611.1"/>
    </source>
</evidence>
<evidence type="ECO:0000256" key="3">
    <source>
        <dbReference type="SAM" id="SignalP"/>
    </source>
</evidence>
<keyword evidence="3" id="KW-0732">Signal</keyword>
<dbReference type="Pfam" id="PF01547">
    <property type="entry name" value="SBP_bac_1"/>
    <property type="match status" value="1"/>
</dbReference>
<evidence type="ECO:0000313" key="6">
    <source>
        <dbReference type="Proteomes" id="UP000260680"/>
    </source>
</evidence>
<keyword evidence="7" id="KW-1185">Reference proteome</keyword>
<dbReference type="RefSeq" id="WP_117419281.1">
    <property type="nucleotide sequence ID" value="NZ_BRPJ01000100.1"/>
</dbReference>
<dbReference type="EMBL" id="QOHO01000077">
    <property type="protein sequence ID" value="RFZ76611.1"/>
    <property type="molecule type" value="Genomic_DNA"/>
</dbReference>
<accession>A0A3E2N6U1</accession>
<sequence length="448" mass="49473">MKKSFRKAVYAGISCVMALSMTACSGNTAGSSSAAAPSESAKAGSTQAASGGEKKVIKLFHRFPDDPANSFIEKKVAEYEAAHPDIDIEITSAQNQPYKEKIKVVVGSDEAPDIFFSWGGEFSERFIRENLILDLNPYLEKDAKWKDSLLDTQMVEYTTDDGMVYGVPFRLDGKLFFYNKDIFKKEGLEIPKTWDEFIAVCDKLKADGITPIAEGNQDQWPACHYVGTLNQMLVADDVRAKDYNPKTGEFTDPGYEKALEYYQQLVPYMNAGVNGQTHDMARLGFTQGQTAMLYAELVEITNVKQENADLNWGMFNFPVVEGSGNPDLLTGSPEGFVISSKTKYPEECVEFLKWFLGPEVGAQQAEDVGWFNASKGVDAGLKDQSLIDAYKAISSAKEMGPWFDSSLYSTVCDTYLTAISDITNGDVTPKEAMEKVQKTAKEAQSLVQ</sequence>
<reference evidence="4 7" key="2">
    <citation type="journal article" date="2024" name="Int. J. Syst. Evol. Microbiol.">
        <title>Lacrimispora brassicae sp. nov. isolated from fermented cabbage, and proposal of Clostridium indicum Gundawar et al. 2019 and Clostridium methoxybenzovorans Mechichi et al. 1999 as heterotypic synonyms of Lacrimispora amygdalina (Parshina et al. 2003) Haas and Blanchard 2020 and Lacrimispora indolis (McClung and McCoy 1957) Haas and Blanchard 2020, respectively.</title>
        <authorList>
            <person name="Kobayashi H."/>
            <person name="Tanizawa Y."/>
            <person name="Sakamoto M."/>
            <person name="Ohkuma M."/>
            <person name="Tohno M."/>
        </authorList>
    </citation>
    <scope>NUCLEOTIDE SEQUENCE [LARGE SCALE GENOMIC DNA]</scope>
    <source>
        <strain evidence="4 7">DSM 12857</strain>
    </source>
</reference>